<evidence type="ECO:0000313" key="11">
    <source>
        <dbReference type="Proteomes" id="UP000326060"/>
    </source>
</evidence>
<evidence type="ECO:0000256" key="6">
    <source>
        <dbReference type="ARBA" id="ARBA00023125"/>
    </source>
</evidence>
<evidence type="ECO:0000313" key="10">
    <source>
        <dbReference type="EMBL" id="KAA8817688.1"/>
    </source>
</evidence>
<dbReference type="SMART" id="SM00382">
    <property type="entry name" value="AAA"/>
    <property type="match status" value="1"/>
</dbReference>
<dbReference type="InterPro" id="IPR027417">
    <property type="entry name" value="P-loop_NTPase"/>
</dbReference>
<dbReference type="Proteomes" id="UP000326060">
    <property type="component" value="Unassembled WGS sequence"/>
</dbReference>
<dbReference type="SUPFAM" id="SSF52540">
    <property type="entry name" value="P-loop containing nucleoside triphosphate hydrolases"/>
    <property type="match status" value="2"/>
</dbReference>
<evidence type="ECO:0000256" key="8">
    <source>
        <dbReference type="ARBA" id="ARBA00023235"/>
    </source>
</evidence>
<organism evidence="10 11">
    <name type="scientific">Bifidobacterium callitrichos</name>
    <dbReference type="NCBI Taxonomy" id="762209"/>
    <lineage>
        <taxon>Bacteria</taxon>
        <taxon>Bacillati</taxon>
        <taxon>Actinomycetota</taxon>
        <taxon>Actinomycetes</taxon>
        <taxon>Bifidobacteriales</taxon>
        <taxon>Bifidobacteriaceae</taxon>
        <taxon>Bifidobacterium</taxon>
    </lineage>
</organism>
<evidence type="ECO:0000259" key="9">
    <source>
        <dbReference type="SMART" id="SM00382"/>
    </source>
</evidence>
<evidence type="ECO:0000256" key="3">
    <source>
        <dbReference type="ARBA" id="ARBA00022801"/>
    </source>
</evidence>
<comment type="caution">
    <text evidence="10">The sequence shown here is derived from an EMBL/GenBank/DDBJ whole genome shotgun (WGS) entry which is preliminary data.</text>
</comment>
<dbReference type="RefSeq" id="WP_043164916.1">
    <property type="nucleotide sequence ID" value="NZ_RZJP01000001.1"/>
</dbReference>
<dbReference type="Pfam" id="PF21530">
    <property type="entry name" value="Pif1_2B_dom"/>
    <property type="match status" value="1"/>
</dbReference>
<keyword evidence="1" id="KW-0547">Nucleotide-binding</keyword>
<evidence type="ECO:0000256" key="5">
    <source>
        <dbReference type="ARBA" id="ARBA00022840"/>
    </source>
</evidence>
<evidence type="ECO:0000256" key="2">
    <source>
        <dbReference type="ARBA" id="ARBA00022763"/>
    </source>
</evidence>
<dbReference type="AlphaFoldDB" id="A0A5M9ZF68"/>
<evidence type="ECO:0000256" key="1">
    <source>
        <dbReference type="ARBA" id="ARBA00022741"/>
    </source>
</evidence>
<proteinExistence type="predicted"/>
<keyword evidence="3" id="KW-0378">Hydrolase</keyword>
<dbReference type="InterPro" id="IPR051055">
    <property type="entry name" value="PIF1_helicase"/>
</dbReference>
<dbReference type="GO" id="GO:0003678">
    <property type="term" value="F:DNA helicase activity"/>
    <property type="evidence" value="ECO:0007669"/>
    <property type="project" value="InterPro"/>
</dbReference>
<dbReference type="Gene3D" id="3.40.50.300">
    <property type="entry name" value="P-loop containing nucleotide triphosphate hydrolases"/>
    <property type="match status" value="1"/>
</dbReference>
<evidence type="ECO:0000256" key="4">
    <source>
        <dbReference type="ARBA" id="ARBA00022806"/>
    </source>
</evidence>
<feature type="domain" description="AAA+ ATPase" evidence="9">
    <location>
        <begin position="12"/>
        <end position="158"/>
    </location>
</feature>
<dbReference type="CDD" id="cd18809">
    <property type="entry name" value="SF1_C_RecD"/>
    <property type="match status" value="1"/>
</dbReference>
<keyword evidence="5" id="KW-0067">ATP-binding</keyword>
<evidence type="ECO:0000256" key="7">
    <source>
        <dbReference type="ARBA" id="ARBA00023204"/>
    </source>
</evidence>
<dbReference type="GO" id="GO:0006281">
    <property type="term" value="P:DNA repair"/>
    <property type="evidence" value="ECO:0007669"/>
    <property type="project" value="InterPro"/>
</dbReference>
<keyword evidence="10" id="KW-0540">Nuclease</keyword>
<protein>
    <submittedName>
        <fullName evidence="10">ATP-dependent endonuclease</fullName>
    </submittedName>
</protein>
<keyword evidence="2" id="KW-0227">DNA damage</keyword>
<dbReference type="GO" id="GO:0000723">
    <property type="term" value="P:telomere maintenance"/>
    <property type="evidence" value="ECO:0007669"/>
    <property type="project" value="InterPro"/>
</dbReference>
<dbReference type="EMBL" id="RZJP01000001">
    <property type="protein sequence ID" value="KAA8817688.1"/>
    <property type="molecule type" value="Genomic_DNA"/>
</dbReference>
<dbReference type="GO" id="GO:0004519">
    <property type="term" value="F:endonuclease activity"/>
    <property type="evidence" value="ECO:0007669"/>
    <property type="project" value="UniProtKB-KW"/>
</dbReference>
<dbReference type="Pfam" id="PF05970">
    <property type="entry name" value="PIF1"/>
    <property type="match status" value="1"/>
</dbReference>
<dbReference type="InterPro" id="IPR003593">
    <property type="entry name" value="AAA+_ATPase"/>
</dbReference>
<accession>A0A5M9ZF68</accession>
<keyword evidence="8" id="KW-0413">Isomerase</keyword>
<sequence>MRQSEALAILNAGANVFLTGAPGAGKTYVLNEFIRGARADGADVAVTASTGIASTHIDGQTIHSWSGIGLANVLTASLLKTIRTRRRRRIQAADILVIDEVSMLHAWLFDMVDQVCRQVRHDPRPFGGLQVVISGDFFQLPPVSVSGRDRDVLPVRPEFIASRERYARAGLNPEGFVTESLVWAELDPAVCYLTEQHRQDDGKLLGVLSDIRSGCVSDADRDLLVTRLGVRPAEGEVAVHLFPVNRQADNLNDVKLARINAEQHTFHAEQAGPANLVDRLKRNMLAPEQLVLKEGAAVMALRNDTDRQFVNGSLGTVRGFAADNKGGWPIVEFENGNIVTMKQATWEMMDGDEVLASVSQVPLRCAWGITIHKSQGMTLDRAVMDLRRTFAPGMGYVALSRVESLDGLYLEGVNNRMFLVSPDAVMLDGDLREASAAASDLLADQGAGAFKPSALASAADDEFAQESLF</sequence>
<dbReference type="PANTHER" id="PTHR47642">
    <property type="entry name" value="ATP-DEPENDENT DNA HELICASE"/>
    <property type="match status" value="1"/>
</dbReference>
<keyword evidence="10" id="KW-0255">Endonuclease</keyword>
<reference evidence="10 11" key="1">
    <citation type="journal article" date="2019" name="Syst. Appl. Microbiol.">
        <title>Characterization of Bifidobacterium species in feaces of the Egyptian fruit bat: Description of B. vespertilionis sp. nov. and B. rousetti sp. nov.</title>
        <authorList>
            <person name="Modesto M."/>
            <person name="Satti M."/>
            <person name="Watanabe K."/>
            <person name="Puglisi E."/>
            <person name="Morelli L."/>
            <person name="Huang C.-H."/>
            <person name="Liou J.-S."/>
            <person name="Miyashita M."/>
            <person name="Tamura T."/>
            <person name="Saito S."/>
            <person name="Mori K."/>
            <person name="Huang L."/>
            <person name="Sciavilla P."/>
            <person name="Sandri C."/>
            <person name="Spiezio C."/>
            <person name="Vitali F."/>
            <person name="Cavalieri D."/>
            <person name="Perpetuini G."/>
            <person name="Tofalo R."/>
            <person name="Bonetti A."/>
            <person name="Arita M."/>
            <person name="Mattarelli P."/>
        </authorList>
    </citation>
    <scope>NUCLEOTIDE SEQUENCE [LARGE SCALE GENOMIC DNA]</scope>
    <source>
        <strain evidence="10 11">RST27</strain>
    </source>
</reference>
<dbReference type="CDD" id="cd18037">
    <property type="entry name" value="DEXSc_Pif1_like"/>
    <property type="match status" value="1"/>
</dbReference>
<keyword evidence="4" id="KW-0347">Helicase</keyword>
<gene>
    <name evidence="10" type="ORF">EMB92_03900</name>
</gene>
<dbReference type="InterPro" id="IPR010285">
    <property type="entry name" value="DNA_helicase_pif1-like_DEAD"/>
</dbReference>
<dbReference type="Gene3D" id="2.30.30.940">
    <property type="match status" value="1"/>
</dbReference>
<keyword evidence="6" id="KW-0238">DNA-binding</keyword>
<dbReference type="PANTHER" id="PTHR47642:SF5">
    <property type="entry name" value="ATP-DEPENDENT DNA HELICASE"/>
    <property type="match status" value="1"/>
</dbReference>
<keyword evidence="7" id="KW-0234">DNA repair</keyword>
<dbReference type="InterPro" id="IPR049163">
    <property type="entry name" value="Pif1-like_2B_dom"/>
</dbReference>
<name>A0A5M9ZF68_9BIFI</name>